<evidence type="ECO:0000256" key="1">
    <source>
        <dbReference type="SAM" id="SignalP"/>
    </source>
</evidence>
<keyword evidence="4" id="KW-1185">Reference proteome</keyword>
<dbReference type="EMBL" id="RHHR01000021">
    <property type="protein sequence ID" value="RNB72824.1"/>
    <property type="molecule type" value="Genomic_DNA"/>
</dbReference>
<feature type="signal peptide" evidence="1">
    <location>
        <begin position="1"/>
        <end position="26"/>
    </location>
</feature>
<protein>
    <submittedName>
        <fullName evidence="3">Copper amine oxidase N-terminal domain-containing protein</fullName>
    </submittedName>
</protein>
<dbReference type="RefSeq" id="WP_122909463.1">
    <property type="nucleotide sequence ID" value="NZ_CBCSBE010000010.1"/>
</dbReference>
<dbReference type="InterPro" id="IPR012854">
    <property type="entry name" value="Cu_amine_oxidase-like_N"/>
</dbReference>
<dbReference type="OrthoDB" id="2029085at2"/>
<dbReference type="Pfam" id="PF07833">
    <property type="entry name" value="Cu_amine_oxidN1"/>
    <property type="match status" value="1"/>
</dbReference>
<organism evidence="3 4">
    <name type="scientific">Brevibacillus invocatus</name>
    <dbReference type="NCBI Taxonomy" id="173959"/>
    <lineage>
        <taxon>Bacteria</taxon>
        <taxon>Bacillati</taxon>
        <taxon>Bacillota</taxon>
        <taxon>Bacilli</taxon>
        <taxon>Bacillales</taxon>
        <taxon>Paenibacillaceae</taxon>
        <taxon>Brevibacillus</taxon>
    </lineage>
</organism>
<dbReference type="InterPro" id="IPR036582">
    <property type="entry name" value="Mao_N_sf"/>
</dbReference>
<evidence type="ECO:0000313" key="4">
    <source>
        <dbReference type="Proteomes" id="UP000282028"/>
    </source>
</evidence>
<evidence type="ECO:0000313" key="3">
    <source>
        <dbReference type="EMBL" id="RNB72824.1"/>
    </source>
</evidence>
<proteinExistence type="predicted"/>
<feature type="chain" id="PRO_5018119663" evidence="1">
    <location>
        <begin position="27"/>
        <end position="333"/>
    </location>
</feature>
<name>A0A3M8CAQ3_9BACL</name>
<dbReference type="SUPFAM" id="SSF55383">
    <property type="entry name" value="Copper amine oxidase, domain N"/>
    <property type="match status" value="1"/>
</dbReference>
<evidence type="ECO:0000259" key="2">
    <source>
        <dbReference type="Pfam" id="PF07833"/>
    </source>
</evidence>
<dbReference type="AlphaFoldDB" id="A0A3M8CAQ3"/>
<dbReference type="Gene3D" id="3.30.457.10">
    <property type="entry name" value="Copper amine oxidase-like, N-terminal domain"/>
    <property type="match status" value="1"/>
</dbReference>
<accession>A0A3M8CAQ3</accession>
<dbReference type="Proteomes" id="UP000282028">
    <property type="component" value="Unassembled WGS sequence"/>
</dbReference>
<gene>
    <name evidence="3" type="ORF">EDM52_13250</name>
</gene>
<feature type="domain" description="Copper amine oxidase-like N-terminal" evidence="2">
    <location>
        <begin position="35"/>
        <end position="139"/>
    </location>
</feature>
<reference evidence="3 4" key="1">
    <citation type="submission" date="2018-10" db="EMBL/GenBank/DDBJ databases">
        <title>Phylogenomics of Brevibacillus.</title>
        <authorList>
            <person name="Dunlap C."/>
        </authorList>
    </citation>
    <scope>NUCLEOTIDE SEQUENCE [LARGE SCALE GENOMIC DNA]</scope>
    <source>
        <strain evidence="3 4">JCM 12215</strain>
    </source>
</reference>
<keyword evidence="1" id="KW-0732">Signal</keyword>
<comment type="caution">
    <text evidence="3">The sequence shown here is derived from an EMBL/GenBank/DDBJ whole genome shotgun (WGS) entry which is preliminary data.</text>
</comment>
<sequence>MKKVRTGMMTLAALAVLGTNMVTVSAQDKQLSIEINGKKMESMAIMDQSQQTVLVPLRDVAESLGFQVTWNAAAKAAEVSKGDISGQVKLNEVRDPAGVQDKMFRPEPRLYNGNTYVPVGFVAEVLQAEVNVTDDSVTVTEESEVAPVKKGTITTINKNDKGQISILLNGYQTGIILHLSEETKITSADGKELKPEDLKMGMEVEATHPNFMALSMPPQAGAISIVVKSSLESEDVLGTAGRVVSVEKDQAGDGATKITVEGDALTQESQAHVALLITEDTVIVNARDQQRLKPEDLKPEMKVYAFYGPKLTRSLPPQGVAEKIVVEIVEENK</sequence>